<protein>
    <submittedName>
        <fullName evidence="1">Uncharacterized protein</fullName>
    </submittedName>
</protein>
<proteinExistence type="predicted"/>
<accession>A0ACB9FYY7</accession>
<organism evidence="1 2">
    <name type="scientific">Smallanthus sonchifolius</name>
    <dbReference type="NCBI Taxonomy" id="185202"/>
    <lineage>
        <taxon>Eukaryota</taxon>
        <taxon>Viridiplantae</taxon>
        <taxon>Streptophyta</taxon>
        <taxon>Embryophyta</taxon>
        <taxon>Tracheophyta</taxon>
        <taxon>Spermatophyta</taxon>
        <taxon>Magnoliopsida</taxon>
        <taxon>eudicotyledons</taxon>
        <taxon>Gunneridae</taxon>
        <taxon>Pentapetalae</taxon>
        <taxon>asterids</taxon>
        <taxon>campanulids</taxon>
        <taxon>Asterales</taxon>
        <taxon>Asteraceae</taxon>
        <taxon>Asteroideae</taxon>
        <taxon>Heliantheae alliance</taxon>
        <taxon>Millerieae</taxon>
        <taxon>Smallanthus</taxon>
    </lineage>
</organism>
<keyword evidence="2" id="KW-1185">Reference proteome</keyword>
<reference evidence="2" key="1">
    <citation type="journal article" date="2022" name="Mol. Ecol. Resour.">
        <title>The genomes of chicory, endive, great burdock and yacon provide insights into Asteraceae palaeo-polyploidization history and plant inulin production.</title>
        <authorList>
            <person name="Fan W."/>
            <person name="Wang S."/>
            <person name="Wang H."/>
            <person name="Wang A."/>
            <person name="Jiang F."/>
            <person name="Liu H."/>
            <person name="Zhao H."/>
            <person name="Xu D."/>
            <person name="Zhang Y."/>
        </authorList>
    </citation>
    <scope>NUCLEOTIDE SEQUENCE [LARGE SCALE GENOMIC DNA]</scope>
    <source>
        <strain evidence="2">cv. Yunnan</strain>
    </source>
</reference>
<dbReference type="Proteomes" id="UP001056120">
    <property type="component" value="Linkage Group LG15"/>
</dbReference>
<evidence type="ECO:0000313" key="1">
    <source>
        <dbReference type="EMBL" id="KAI3776181.1"/>
    </source>
</evidence>
<sequence length="188" mass="21358">MIPPSVTISIENGGDSATPIQLAFLACLGHIDLTCSWAREREKEAWFDQTLIFLGKLPSEEKKTNYVVLHPQEFQSSSNQSVIDYCLCHLLLTLQRPFLTCNKAYFFRKIFDLCCHSQLPMQSDEKKVVRRTISNGEKLSSNRRGGTARSFGDKCFLRRSDPVERKSSSFFSSLRKAIVNIQAEVVSE</sequence>
<dbReference type="EMBL" id="CM042032">
    <property type="protein sequence ID" value="KAI3776181.1"/>
    <property type="molecule type" value="Genomic_DNA"/>
</dbReference>
<gene>
    <name evidence="1" type="ORF">L1987_45952</name>
</gene>
<reference evidence="1 2" key="2">
    <citation type="journal article" date="2022" name="Mol. Ecol. Resour.">
        <title>The genomes of chicory, endive, great burdock and yacon provide insights into Asteraceae paleo-polyploidization history and plant inulin production.</title>
        <authorList>
            <person name="Fan W."/>
            <person name="Wang S."/>
            <person name="Wang H."/>
            <person name="Wang A."/>
            <person name="Jiang F."/>
            <person name="Liu H."/>
            <person name="Zhao H."/>
            <person name="Xu D."/>
            <person name="Zhang Y."/>
        </authorList>
    </citation>
    <scope>NUCLEOTIDE SEQUENCE [LARGE SCALE GENOMIC DNA]</scope>
    <source>
        <strain evidence="2">cv. Yunnan</strain>
        <tissue evidence="1">Leaves</tissue>
    </source>
</reference>
<comment type="caution">
    <text evidence="1">The sequence shown here is derived from an EMBL/GenBank/DDBJ whole genome shotgun (WGS) entry which is preliminary data.</text>
</comment>
<evidence type="ECO:0000313" key="2">
    <source>
        <dbReference type="Proteomes" id="UP001056120"/>
    </source>
</evidence>
<name>A0ACB9FYY7_9ASTR</name>